<proteinExistence type="predicted"/>
<reference evidence="2 3" key="1">
    <citation type="journal article" date="2011" name="J. Bacteriol.">
        <title>Genome sequence of Haloplasma contractile, an unusual contractile bacterium from a deep-sea anoxic brine lake.</title>
        <authorList>
            <person name="Antunes A."/>
            <person name="Alam I."/>
            <person name="El Dorry H."/>
            <person name="Siam R."/>
            <person name="Robertson A."/>
            <person name="Bajic V.B."/>
            <person name="Stingl U."/>
        </authorList>
    </citation>
    <scope>NUCLEOTIDE SEQUENCE [LARGE SCALE GENOMIC DNA]</scope>
    <source>
        <strain evidence="2 3">SSD-17B</strain>
    </source>
</reference>
<evidence type="ECO:0000259" key="1">
    <source>
        <dbReference type="Pfam" id="PF04028"/>
    </source>
</evidence>
<dbReference type="eggNOG" id="COG2121">
    <property type="taxonomic scope" value="Bacteria"/>
</dbReference>
<accession>U2EF45</accession>
<comment type="caution">
    <text evidence="2">The sequence shown here is derived from an EMBL/GenBank/DDBJ whole genome shotgun (WGS) entry which is preliminary data.</text>
</comment>
<dbReference type="OrthoDB" id="9810508at2"/>
<gene>
    <name evidence="2" type="ORF">HLPCO_000214</name>
</gene>
<keyword evidence="3" id="KW-1185">Reference proteome</keyword>
<dbReference type="Proteomes" id="UP000005707">
    <property type="component" value="Unassembled WGS sequence"/>
</dbReference>
<dbReference type="Pfam" id="PF04028">
    <property type="entry name" value="DUF374"/>
    <property type="match status" value="1"/>
</dbReference>
<evidence type="ECO:0000313" key="3">
    <source>
        <dbReference type="Proteomes" id="UP000005707"/>
    </source>
</evidence>
<reference evidence="2 3" key="2">
    <citation type="journal article" date="2013" name="PLoS ONE">
        <title>INDIGO - INtegrated Data Warehouse of MIcrobial GenOmes with Examples from the Red Sea Extremophiles.</title>
        <authorList>
            <person name="Alam I."/>
            <person name="Antunes A."/>
            <person name="Kamau A.A."/>
            <person name="Ba Alawi W."/>
            <person name="Kalkatawi M."/>
            <person name="Stingl U."/>
            <person name="Bajic V.B."/>
        </authorList>
    </citation>
    <scope>NUCLEOTIDE SEQUENCE [LARGE SCALE GENOMIC DNA]</scope>
    <source>
        <strain evidence="2 3">SSD-17B</strain>
    </source>
</reference>
<dbReference type="EMBL" id="AFNU02000001">
    <property type="protein sequence ID" value="ERJ13548.1"/>
    <property type="molecule type" value="Genomic_DNA"/>
</dbReference>
<sequence length="215" mass="25096">MKRLRELLGKIVAFLSKYYIHFVYMTSRVIKHGSVELLEKDHQERYVCGFWHGNSFSFFPFLKHCGIYVVTTKNKRGDYIKGLCDYFGYQTIRVPDEHEGGHYLFKIRKIINGENSNHLALTLDGPLGPYQEPKSIVPMMALVSKRKLVGVTLKCKRKISLYKRWDRYVIPLPFNKIEITVHEPMTVTKKDLKEDFKSVKEAIKQTMITKSSNSD</sequence>
<organism evidence="2 3">
    <name type="scientific">Haloplasma contractile SSD-17B</name>
    <dbReference type="NCBI Taxonomy" id="1033810"/>
    <lineage>
        <taxon>Bacteria</taxon>
        <taxon>Bacillati</taxon>
        <taxon>Mycoplasmatota</taxon>
        <taxon>Mollicutes</taxon>
        <taxon>Haloplasmatales</taxon>
        <taxon>Haloplasmataceae</taxon>
        <taxon>Haloplasma</taxon>
    </lineage>
</organism>
<name>U2EF45_9MOLU</name>
<dbReference type="InterPro" id="IPR007172">
    <property type="entry name" value="DUF374"/>
</dbReference>
<dbReference type="AlphaFoldDB" id="U2EF45"/>
<dbReference type="RefSeq" id="WP_008826349.1">
    <property type="nucleotide sequence ID" value="NZ_AFNU02000001.1"/>
</dbReference>
<protein>
    <recommendedName>
        <fullName evidence="1">DUF374 domain-containing protein</fullName>
    </recommendedName>
</protein>
<feature type="domain" description="DUF374" evidence="1">
    <location>
        <begin position="63"/>
        <end position="129"/>
    </location>
</feature>
<dbReference type="InParanoid" id="U2EF45"/>
<evidence type="ECO:0000313" key="2">
    <source>
        <dbReference type="EMBL" id="ERJ13548.1"/>
    </source>
</evidence>
<dbReference type="STRING" id="1033810.HLPCO_000214"/>